<evidence type="ECO:0008006" key="4">
    <source>
        <dbReference type="Google" id="ProtNLM"/>
    </source>
</evidence>
<proteinExistence type="predicted"/>
<reference evidence="3" key="1">
    <citation type="journal article" date="2019" name="Int. J. Syst. Evol. Microbiol.">
        <title>The Global Catalogue of Microorganisms (GCM) 10K type strain sequencing project: providing services to taxonomists for standard genome sequencing and annotation.</title>
        <authorList>
            <consortium name="The Broad Institute Genomics Platform"/>
            <consortium name="The Broad Institute Genome Sequencing Center for Infectious Disease"/>
            <person name="Wu L."/>
            <person name="Ma J."/>
        </authorList>
    </citation>
    <scope>NUCLEOTIDE SEQUENCE [LARGE SCALE GENOMIC DNA]</scope>
    <source>
        <strain evidence="3">CGMCC 1.15931</strain>
    </source>
</reference>
<name>A0ABQ1LAH8_9BURK</name>
<comment type="caution">
    <text evidence="2">The sequence shown here is derived from an EMBL/GenBank/DDBJ whole genome shotgun (WGS) entry which is preliminary data.</text>
</comment>
<keyword evidence="3" id="KW-1185">Reference proteome</keyword>
<feature type="compositionally biased region" description="Low complexity" evidence="1">
    <location>
        <begin position="15"/>
        <end position="26"/>
    </location>
</feature>
<dbReference type="EMBL" id="BMKG01000030">
    <property type="protein sequence ID" value="GGC21586.1"/>
    <property type="molecule type" value="Genomic_DNA"/>
</dbReference>
<feature type="region of interest" description="Disordered" evidence="1">
    <location>
        <begin position="1"/>
        <end position="33"/>
    </location>
</feature>
<organism evidence="2 3">
    <name type="scientific">Pseudoduganella buxea</name>
    <dbReference type="NCBI Taxonomy" id="1949069"/>
    <lineage>
        <taxon>Bacteria</taxon>
        <taxon>Pseudomonadati</taxon>
        <taxon>Pseudomonadota</taxon>
        <taxon>Betaproteobacteria</taxon>
        <taxon>Burkholderiales</taxon>
        <taxon>Oxalobacteraceae</taxon>
        <taxon>Telluria group</taxon>
        <taxon>Pseudoduganella</taxon>
    </lineage>
</organism>
<protein>
    <recommendedName>
        <fullName evidence="4">Transposase</fullName>
    </recommendedName>
</protein>
<gene>
    <name evidence="2" type="ORF">GCM10011572_48800</name>
</gene>
<accession>A0ABQ1LAH8</accession>
<evidence type="ECO:0000313" key="2">
    <source>
        <dbReference type="EMBL" id="GGC21586.1"/>
    </source>
</evidence>
<dbReference type="RefSeq" id="WP_188916088.1">
    <property type="nucleotide sequence ID" value="NZ_BMKG01000030.1"/>
</dbReference>
<evidence type="ECO:0000313" key="3">
    <source>
        <dbReference type="Proteomes" id="UP000622638"/>
    </source>
</evidence>
<evidence type="ECO:0000256" key="1">
    <source>
        <dbReference type="SAM" id="MobiDB-lite"/>
    </source>
</evidence>
<dbReference type="Proteomes" id="UP000622638">
    <property type="component" value="Unassembled WGS sequence"/>
</dbReference>
<sequence length="131" mass="14765">MQQPDSFPNASLEMAPWPAAPDGAPWRTGRRRRDDVSGLVRRHGYRAAVICRRWRLPVPAHALQRPRDTGLRDELARLLRAVAGTVARRIDRRPNDKTLVRGRRVVRGGPWWHAQLACGRVPAAARDGTGR</sequence>